<dbReference type="Pfam" id="PF00005">
    <property type="entry name" value="ABC_tran"/>
    <property type="match status" value="2"/>
</dbReference>
<gene>
    <name evidence="13" type="ORF">VHEMI10002</name>
</gene>
<evidence type="ECO:0000256" key="9">
    <source>
        <dbReference type="SAM" id="Phobius"/>
    </source>
</evidence>
<dbReference type="InterPro" id="IPR050173">
    <property type="entry name" value="ABC_transporter_C-like"/>
</dbReference>
<evidence type="ECO:0008006" key="15">
    <source>
        <dbReference type="Google" id="ProtNLM"/>
    </source>
</evidence>
<organism evidence="13 14">
    <name type="scientific">[Torrubiella] hemipterigena</name>
    <dbReference type="NCBI Taxonomy" id="1531966"/>
    <lineage>
        <taxon>Eukaryota</taxon>
        <taxon>Fungi</taxon>
        <taxon>Dikarya</taxon>
        <taxon>Ascomycota</taxon>
        <taxon>Pezizomycotina</taxon>
        <taxon>Sordariomycetes</taxon>
        <taxon>Hypocreomycetidae</taxon>
        <taxon>Hypocreales</taxon>
        <taxon>Clavicipitaceae</taxon>
        <taxon>Clavicipitaceae incertae sedis</taxon>
        <taxon>'Torrubiella' clade</taxon>
    </lineage>
</organism>
<dbReference type="Gene3D" id="3.40.50.300">
    <property type="entry name" value="P-loop containing nucleotide triphosphate hydrolases"/>
    <property type="match status" value="2"/>
</dbReference>
<evidence type="ECO:0000256" key="8">
    <source>
        <dbReference type="SAM" id="MobiDB-lite"/>
    </source>
</evidence>
<dbReference type="PROSITE" id="PS50929">
    <property type="entry name" value="ABC_TM1F"/>
    <property type="match status" value="1"/>
</dbReference>
<feature type="region of interest" description="Disordered" evidence="8">
    <location>
        <begin position="2178"/>
        <end position="2293"/>
    </location>
</feature>
<dbReference type="STRING" id="1531966.A0A0A1TR30"/>
<protein>
    <recommendedName>
        <fullName evidence="15">ABC transporter</fullName>
    </recommendedName>
</protein>
<keyword evidence="3 9" id="KW-0812">Transmembrane</keyword>
<dbReference type="GO" id="GO:0140359">
    <property type="term" value="F:ABC-type transporter activity"/>
    <property type="evidence" value="ECO:0007669"/>
    <property type="project" value="InterPro"/>
</dbReference>
<dbReference type="PROSITE" id="PS50893">
    <property type="entry name" value="ABC_TRANSPORTER_2"/>
    <property type="match status" value="2"/>
</dbReference>
<name>A0A0A1TR30_9HYPO</name>
<dbReference type="Gene3D" id="1.20.1560.10">
    <property type="entry name" value="ABC transporter type 1, transmembrane domain"/>
    <property type="match status" value="2"/>
</dbReference>
<keyword evidence="6 9" id="KW-1133">Transmembrane helix</keyword>
<dbReference type="GO" id="GO:0016887">
    <property type="term" value="F:ATP hydrolysis activity"/>
    <property type="evidence" value="ECO:0007669"/>
    <property type="project" value="InterPro"/>
</dbReference>
<dbReference type="EMBL" id="CDHN01000007">
    <property type="protein sequence ID" value="CEJ94475.1"/>
    <property type="molecule type" value="Genomic_DNA"/>
</dbReference>
<feature type="domain" description="ABC transporter" evidence="11">
    <location>
        <begin position="628"/>
        <end position="859"/>
    </location>
</feature>
<evidence type="ECO:0000256" key="3">
    <source>
        <dbReference type="ARBA" id="ARBA00022692"/>
    </source>
</evidence>
<dbReference type="SMART" id="SM00382">
    <property type="entry name" value="AAA"/>
    <property type="match status" value="2"/>
</dbReference>
<feature type="compositionally biased region" description="Polar residues" evidence="8">
    <location>
        <begin position="1925"/>
        <end position="1938"/>
    </location>
</feature>
<keyword evidence="5" id="KW-0067">ATP-binding</keyword>
<feature type="compositionally biased region" description="Polar residues" evidence="8">
    <location>
        <begin position="2272"/>
        <end position="2281"/>
    </location>
</feature>
<dbReference type="InterPro" id="IPR036640">
    <property type="entry name" value="ABC1_TM_sf"/>
</dbReference>
<feature type="compositionally biased region" description="Low complexity" evidence="8">
    <location>
        <begin position="1668"/>
        <end position="1677"/>
    </location>
</feature>
<dbReference type="InterPro" id="IPR027417">
    <property type="entry name" value="P-loop_NTPase"/>
</dbReference>
<evidence type="ECO:0000256" key="4">
    <source>
        <dbReference type="ARBA" id="ARBA00022741"/>
    </source>
</evidence>
<dbReference type="Pfam" id="PF00664">
    <property type="entry name" value="ABC_membrane"/>
    <property type="match status" value="1"/>
</dbReference>
<feature type="compositionally biased region" description="Basic and acidic residues" evidence="8">
    <location>
        <begin position="1889"/>
        <end position="1899"/>
    </location>
</feature>
<keyword evidence="2" id="KW-0813">Transport</keyword>
<feature type="compositionally biased region" description="Low complexity" evidence="8">
    <location>
        <begin position="1870"/>
        <end position="1881"/>
    </location>
</feature>
<evidence type="ECO:0000313" key="13">
    <source>
        <dbReference type="EMBL" id="CEJ94475.1"/>
    </source>
</evidence>
<feature type="chain" id="PRO_5001979708" description="ABC transporter" evidence="10">
    <location>
        <begin position="19"/>
        <end position="2417"/>
    </location>
</feature>
<dbReference type="InterPro" id="IPR003593">
    <property type="entry name" value="AAA+_ATPase"/>
</dbReference>
<dbReference type="PANTHER" id="PTHR24223">
    <property type="entry name" value="ATP-BINDING CASSETTE SUB-FAMILY C"/>
    <property type="match status" value="1"/>
</dbReference>
<dbReference type="SUPFAM" id="SSF90123">
    <property type="entry name" value="ABC transporter transmembrane region"/>
    <property type="match status" value="2"/>
</dbReference>
<comment type="subcellular location">
    <subcellularLocation>
        <location evidence="1">Membrane</location>
    </subcellularLocation>
</comment>
<reference evidence="13 14" key="1">
    <citation type="journal article" date="2015" name="Genome Announc.">
        <title>Draft Genome Sequence and Gene Annotation of the Entomopathogenic Fungus Verticillium hemipterigenum.</title>
        <authorList>
            <person name="Horn F."/>
            <person name="Habel A."/>
            <person name="Scharf D.H."/>
            <person name="Dworschak J."/>
            <person name="Brakhage A.A."/>
            <person name="Guthke R."/>
            <person name="Hertweck C."/>
            <person name="Linde J."/>
        </authorList>
    </citation>
    <scope>NUCLEOTIDE SEQUENCE [LARGE SCALE GENOMIC DNA]</scope>
</reference>
<feature type="transmembrane region" description="Helical" evidence="9">
    <location>
        <begin position="439"/>
        <end position="460"/>
    </location>
</feature>
<feature type="domain" description="ABC transporter" evidence="11">
    <location>
        <begin position="1408"/>
        <end position="1660"/>
    </location>
</feature>
<dbReference type="HOGENOM" id="CLU_229139_0_0_1"/>
<evidence type="ECO:0000256" key="6">
    <source>
        <dbReference type="ARBA" id="ARBA00022989"/>
    </source>
</evidence>
<evidence type="ECO:0000313" key="14">
    <source>
        <dbReference type="Proteomes" id="UP000039046"/>
    </source>
</evidence>
<feature type="signal peptide" evidence="10">
    <location>
        <begin position="1"/>
        <end position="18"/>
    </location>
</feature>
<dbReference type="GO" id="GO:0005524">
    <property type="term" value="F:ATP binding"/>
    <property type="evidence" value="ECO:0007669"/>
    <property type="project" value="UniProtKB-KW"/>
</dbReference>
<evidence type="ECO:0000259" key="12">
    <source>
        <dbReference type="PROSITE" id="PS50929"/>
    </source>
</evidence>
<dbReference type="Proteomes" id="UP000039046">
    <property type="component" value="Unassembled WGS sequence"/>
</dbReference>
<proteinExistence type="predicted"/>
<feature type="region of interest" description="Disordered" evidence="8">
    <location>
        <begin position="2041"/>
        <end position="2075"/>
    </location>
</feature>
<feature type="region of interest" description="Disordered" evidence="8">
    <location>
        <begin position="1325"/>
        <end position="1351"/>
    </location>
</feature>
<feature type="domain" description="ABC transmembrane type-1" evidence="12">
    <location>
        <begin position="909"/>
        <end position="1174"/>
    </location>
</feature>
<feature type="compositionally biased region" description="Pro residues" evidence="8">
    <location>
        <begin position="2351"/>
        <end position="2362"/>
    </location>
</feature>
<feature type="region of interest" description="Disordered" evidence="8">
    <location>
        <begin position="2351"/>
        <end position="2375"/>
    </location>
</feature>
<dbReference type="GO" id="GO:0016020">
    <property type="term" value="C:membrane"/>
    <property type="evidence" value="ECO:0007669"/>
    <property type="project" value="UniProtKB-SubCell"/>
</dbReference>
<sequence>MAPMTFLESLWLTLVTLAEFLSQLGTSTLGPLSLYCMDKVEPLLLAYAELSETLSYASIWTTFLNNSLLYSTPILLYQLLRHPDIIVPDQKIDFRAWTHFCIGVLFVVYSYCFDLFEDPAMGPQPCRYRDFDTRLWDCIEAACVGVLFMLNYRRAPTPSFALSAYLAGSIINKTAILVTSPSTTFSTAISSRLSQVVVFYASMLCLHEMPKINKVNLGLQHYAGVQFFYGLFGKSLAIWLHPIFRAGSKDLLTEDDMNGLPHELLIDEIHLRFQRLVARYRHLPSGLSKACFALTGKDVSSSTIANLIFIMLELTTSRLVEQAVLVQQSWLDPTKTKAETWTMSSLLFMTFLVFSGITISRGLGMHYESRASTAIQGALLGSVFTKLMRLPEETINESARVSLLSTDIPEALCLIPAYTRLTMYLVRFSFIPLMLWPHIGWMTIVVLAIAGGIYTAMGYLRSQNPAMLRELHMKRQKRELHVSRLLYKLKEVAMTERGPAFHKVMNEMRDDELTAYSAFHGKQARLYSFLNSATTLFPPLALAANWISPEQNGSYNLAATLKCFALLVILAESSEPLMEFASYKQALGHLLTISKFLNLAEPDTSHNEPPDDIDQDVVVPTLSNGSMIELHDVSISAKRGAQVVLKNITLSCQQQRVTVITGKSGSGKSVLARALLGQNNVSGGRITVHESGNLSVSFCGQRSWLQSRSIKANIIGSKRFEQEWYNEVLDACSLKEDLLRYPGGDSFILGRHGLHLNEAECQKIAIARALYSRAKLVILDDPFDILDCFTADAIITSLLGPEGKLKQNKSTVVLMTRDPAPFCNIGRRFFVIDDQGEISRKSTRKIRQLAEERRQKSMEIPGSIEQDVLQVQPHAAPKGATLQLSYRPPHSKLHMAPLSFYFHFADKSLIFLWLIALIPMMLLSISLHILITLGYVATPESNFSPIVFIGLLAGPVTAVSGYTFYGRLAVQVSGKLHTKLLDAVLRSPVTLSNPNKLPSVILLFNEGMRIITIELPRYIFQTVNQFGLGLFALSILAWANPTVSFVFPLILMPAYLVKRFYVETSRQIYSLQLDSNASLQAHFLESAAGATYVQTFQWHGRQVDEIFDAINKQQKLLYHSLSTKQWLVVAGNAFITFSCIPLLAFVFTESASPASVGIAFAGCFFLQYVVQWAVIPWFHLDDGLTTLDEVKQLIEMTPEPVLVNEPEVPTDEPIVPGDEVPVGLDAATGDGQAVGPPVQPEAGQQAQAYQQAPVERIATASGSADDTVVAEREEMQTNETATIQEREESEHVGVTSDGLPSTIVMEETDRSSIASDIIEVGVHPESTKSVKGKERAHVSEEHEQPEVHEHNELPIIPDEPLVPEITEEPMVVETAKGNGTHYVEKENMEGNAHPAIEVPESWPARGRIEFRDVTIWYNSHDRPVLKDISLTIYDDTEAGFHGPVGSGKTALLLAILNMLPYKGSITVDGIEVRTIPSPDLRSRFTIIPQEVLIFPGSVRQNLNSDEFFTPPKTIVVPGEGEVKAHSDILERILKRLGLWGIIKGCGGLDADMSEIPLTPSQEYRFSIAQALTRFFFTQSKVTLVDNVTSLVPHSDCVMMRQAMRELINDGSVLAVGQHRSAIIGSDAVGELRDGTAHIQPRGSLGWDDNGEPSDPLPRLFPGRRRSSPSDPLPSIRRILAHAAATAGPSRSSGGRAHRETAYPLPPLFPKHLRTAGPSRAVGTRSPSPRYHSRGIARRDTSYPLPRRSPRRRATAESSRAARARSTSPKYPLPSIRRILAHAAATAETSHATRARSPSPGPSGAARSPPPTPEPSGVARSASPIPGPYTEARPSSPVLERPCTTQSPYPAPEVLNAVTLPSPEPELPCASLPSKPRSPSPIRGRRRTARQLEDIDDIGHRSRSLTPKASPRLGGASTGVEERSRSLTPKASRSALSSTEVEDRSRSLTPRPRHTTNYVPSGLLSATSTASTSEQPEPWSSNASSQIPLASNSELDDGLLPSRAFEKQPQPTPESPPHSAMPYKQPSVTSDELSGTYILPATTYQKPSPSAAQPQPQAKRQAPQRRGKRKLTEKEKDKLRHIIHCKIALIEERRRERKIEELIYEYSELRWSDPTTPYLERKTSAYWHDILFVHGLTRGQPRIPPVKPSGPPFQTVMRTLDAKRRAYETELDKLDGNERKVRAEFVVPPKPKPKPPSSIGTPSRPKVPPSLRETRRLQLQAQSTQRLPPSPGLSDETTRLRPIIRNRTPLFAPRPSPLREEIHFAPPGRGQQEESPQENTSIKPRPPPRPPTLSKAQALHVVPQNWGGAEEDPSLAQLLKDTMVMDLPMSWFLKQKRNELASLLLVRGRSAPPAPGAPLPTPAQTPFRRQSRLRSAHSRIRRLDGLGPVSQFKGQLQMPLPEDMVIRDPRLRAVQKQK</sequence>
<feature type="transmembrane region" description="Helical" evidence="9">
    <location>
        <begin position="943"/>
        <end position="965"/>
    </location>
</feature>
<evidence type="ECO:0000259" key="11">
    <source>
        <dbReference type="PROSITE" id="PS50893"/>
    </source>
</evidence>
<feature type="compositionally biased region" description="Low complexity" evidence="8">
    <location>
        <begin position="1755"/>
        <end position="1768"/>
    </location>
</feature>
<feature type="compositionally biased region" description="Low complexity" evidence="8">
    <location>
        <begin position="2044"/>
        <end position="2060"/>
    </location>
</feature>
<dbReference type="PANTHER" id="PTHR24223:SF399">
    <property type="entry name" value="ABC TRANSPORTER ATNG"/>
    <property type="match status" value="1"/>
</dbReference>
<dbReference type="SUPFAM" id="SSF52540">
    <property type="entry name" value="P-loop containing nucleoside triphosphate hydrolases"/>
    <property type="match status" value="2"/>
</dbReference>
<dbReference type="OrthoDB" id="4865934at2759"/>
<dbReference type="InterPro" id="IPR011527">
    <property type="entry name" value="ABC1_TM_dom"/>
</dbReference>
<evidence type="ECO:0000256" key="5">
    <source>
        <dbReference type="ARBA" id="ARBA00022840"/>
    </source>
</evidence>
<evidence type="ECO:0000256" key="7">
    <source>
        <dbReference type="ARBA" id="ARBA00023136"/>
    </source>
</evidence>
<dbReference type="InterPro" id="IPR003439">
    <property type="entry name" value="ABC_transporter-like_ATP-bd"/>
</dbReference>
<evidence type="ECO:0000256" key="10">
    <source>
        <dbReference type="SAM" id="SignalP"/>
    </source>
</evidence>
<keyword evidence="4" id="KW-0547">Nucleotide-binding</keyword>
<feature type="transmembrane region" description="Helical" evidence="9">
    <location>
        <begin position="1018"/>
        <end position="1039"/>
    </location>
</feature>
<feature type="transmembrane region" description="Helical" evidence="9">
    <location>
        <begin position="1126"/>
        <end position="1147"/>
    </location>
</feature>
<evidence type="ECO:0000256" key="1">
    <source>
        <dbReference type="ARBA" id="ARBA00004370"/>
    </source>
</evidence>
<keyword evidence="7 9" id="KW-0472">Membrane</keyword>
<accession>A0A0A1TR30</accession>
<feature type="region of interest" description="Disordered" evidence="8">
    <location>
        <begin position="1274"/>
        <end position="1297"/>
    </location>
</feature>
<feature type="region of interest" description="Disordered" evidence="8">
    <location>
        <begin position="1638"/>
        <end position="2029"/>
    </location>
</feature>
<evidence type="ECO:0000256" key="2">
    <source>
        <dbReference type="ARBA" id="ARBA00022448"/>
    </source>
</evidence>
<feature type="compositionally biased region" description="Polar residues" evidence="8">
    <location>
        <begin position="2216"/>
        <end position="2226"/>
    </location>
</feature>
<feature type="compositionally biased region" description="Polar residues" evidence="8">
    <location>
        <begin position="1973"/>
        <end position="1992"/>
    </location>
</feature>
<keyword evidence="10" id="KW-0732">Signal</keyword>
<feature type="compositionally biased region" description="Low complexity" evidence="8">
    <location>
        <begin position="1780"/>
        <end position="1806"/>
    </location>
</feature>
<feature type="transmembrane region" description="Helical" evidence="9">
    <location>
        <begin position="910"/>
        <end position="937"/>
    </location>
</feature>
<keyword evidence="14" id="KW-1185">Reference proteome</keyword>